<name>A0A0G8X7M7_XANPE</name>
<evidence type="ECO:0000256" key="2">
    <source>
        <dbReference type="ARBA" id="ARBA00023125"/>
    </source>
</evidence>
<dbReference type="InterPro" id="IPR018062">
    <property type="entry name" value="HTH_AraC-typ_CS"/>
</dbReference>
<dbReference type="Pfam" id="PF14525">
    <property type="entry name" value="AraC_binding_2"/>
    <property type="match status" value="1"/>
</dbReference>
<dbReference type="GO" id="GO:0003700">
    <property type="term" value="F:DNA-binding transcription factor activity"/>
    <property type="evidence" value="ECO:0007669"/>
    <property type="project" value="InterPro"/>
</dbReference>
<dbReference type="Pfam" id="PF12833">
    <property type="entry name" value="HTH_18"/>
    <property type="match status" value="1"/>
</dbReference>
<evidence type="ECO:0000256" key="1">
    <source>
        <dbReference type="ARBA" id="ARBA00023015"/>
    </source>
</evidence>
<reference evidence="7 9" key="2">
    <citation type="submission" date="2018-02" db="EMBL/GenBank/DDBJ databases">
        <title>Characterization of Xanthomonas diversity in transplant houses and field plants.</title>
        <authorList>
            <person name="Abrahamian P."/>
            <person name="Timilsina S."/>
            <person name="Minsavage G.V."/>
            <person name="Goss E.M."/>
            <person name="Jones J.B."/>
            <person name="Vallad G.E."/>
        </authorList>
    </citation>
    <scope>NUCLEOTIDE SEQUENCE [LARGE SCALE GENOMIC DNA]</scope>
    <source>
        <strain evidence="7 9">GEV2132</strain>
    </source>
</reference>
<dbReference type="Gene3D" id="1.10.10.60">
    <property type="entry name" value="Homeodomain-like"/>
    <property type="match status" value="1"/>
</dbReference>
<reference evidence="5 8" key="1">
    <citation type="submission" date="2015-02" db="EMBL/GenBank/DDBJ databases">
        <title>Whole genome sequencing of multiple isolates of three species of pepper and tomato-infecting xanthomonads reveals genetic diversity in field strains and pinpoints effectors responsible for host specificity.</title>
        <authorList>
            <person name="Schwartz A."/>
            <person name="Dahlbeck D."/>
            <person name="Staskawicz B."/>
            <person name="Bart R."/>
            <person name="Potnis N."/>
            <person name="Minsavage G."/>
            <person name="Timilsina S."/>
            <person name="Goss E."/>
            <person name="Jones J."/>
            <person name="Vallad G."/>
            <person name="Barak J."/>
            <person name="Miller S."/>
            <person name="Ritchie D."/>
            <person name="Martins J.Jr."/>
            <person name="Patane J.S."/>
            <person name="Setubal J.C."/>
        </authorList>
    </citation>
    <scope>NUCLEOTIDE SEQUENCE [LARGE SCALE GENOMIC DNA]</scope>
    <source>
        <strain evidence="5 8">Xp3-15</strain>
    </source>
</reference>
<dbReference type="PANTHER" id="PTHR46796:SF6">
    <property type="entry name" value="ARAC SUBFAMILY"/>
    <property type="match status" value="1"/>
</dbReference>
<evidence type="ECO:0000259" key="4">
    <source>
        <dbReference type="PROSITE" id="PS01124"/>
    </source>
</evidence>
<dbReference type="InterPro" id="IPR009057">
    <property type="entry name" value="Homeodomain-like_sf"/>
</dbReference>
<dbReference type="SUPFAM" id="SSF46689">
    <property type="entry name" value="Homeodomain-like"/>
    <property type="match status" value="1"/>
</dbReference>
<accession>A0A0G8X7M7</accession>
<dbReference type="InterPro" id="IPR035418">
    <property type="entry name" value="AraC-bd_2"/>
</dbReference>
<evidence type="ECO:0000313" key="8">
    <source>
        <dbReference type="Proteomes" id="UP000035369"/>
    </source>
</evidence>
<dbReference type="PROSITE" id="PS00041">
    <property type="entry name" value="HTH_ARAC_FAMILY_1"/>
    <property type="match status" value="1"/>
</dbReference>
<evidence type="ECO:0000313" key="6">
    <source>
        <dbReference type="EMBL" id="NEL75957.1"/>
    </source>
</evidence>
<proteinExistence type="predicted"/>
<dbReference type="Proteomes" id="UP000471082">
    <property type="component" value="Unassembled WGS sequence"/>
</dbReference>
<dbReference type="InterPro" id="IPR018060">
    <property type="entry name" value="HTH_AraC"/>
</dbReference>
<dbReference type="EMBL" id="JZUY01000055">
    <property type="protein sequence ID" value="KLC01555.1"/>
    <property type="molecule type" value="Genomic_DNA"/>
</dbReference>
<keyword evidence="8" id="KW-1185">Reference proteome</keyword>
<dbReference type="GO" id="GO:0043565">
    <property type="term" value="F:sequence-specific DNA binding"/>
    <property type="evidence" value="ECO:0007669"/>
    <property type="project" value="InterPro"/>
</dbReference>
<evidence type="ECO:0000256" key="3">
    <source>
        <dbReference type="ARBA" id="ARBA00023163"/>
    </source>
</evidence>
<dbReference type="Proteomes" id="UP000035369">
    <property type="component" value="Unassembled WGS sequence"/>
</dbReference>
<dbReference type="PANTHER" id="PTHR46796">
    <property type="entry name" value="HTH-TYPE TRANSCRIPTIONAL ACTIVATOR RHAS-RELATED"/>
    <property type="match status" value="1"/>
</dbReference>
<keyword evidence="3" id="KW-0804">Transcription</keyword>
<dbReference type="EMBL" id="PUUL01000095">
    <property type="protein sequence ID" value="RXD51885.1"/>
    <property type="molecule type" value="Genomic_DNA"/>
</dbReference>
<reference evidence="6 10" key="3">
    <citation type="submission" date="2019-11" db="EMBL/GenBank/DDBJ databases">
        <title>Genome-resolved metagenomics to study the prevalence of co-infection and intraspecific heterogeneity among plant pathogen metapopulations.</title>
        <authorList>
            <person name="Newberry E."/>
            <person name="Bhandari R."/>
            <person name="Kemble J."/>
            <person name="Sikora E."/>
            <person name="Potnis N."/>
        </authorList>
    </citation>
    <scope>NUCLEOTIDE SEQUENCE [LARGE SCALE GENOMIC DNA]</scope>
    <source>
        <strain evidence="6">Xp_Tom_Tuscaloosa_18b</strain>
    </source>
</reference>
<dbReference type="RefSeq" id="WP_008577918.1">
    <property type="nucleotide sequence ID" value="NZ_CP018475.1"/>
</dbReference>
<evidence type="ECO:0000313" key="9">
    <source>
        <dbReference type="Proteomes" id="UP000289372"/>
    </source>
</evidence>
<keyword evidence="2" id="KW-0238">DNA-binding</keyword>
<gene>
    <name evidence="7" type="ORF">DB769_15935</name>
    <name evidence="6" type="ORF">G3W61_06765</name>
    <name evidence="5" type="ORF">XP315_21830</name>
</gene>
<sequence length="303" mass="33703">MPTTELFDTTAIQAGARLRYWKDLVRTAFDNMEIEPASQRFCARMQRRGFGSMHLTTVESTPVAIDSRRSSKYDGIYLMRNEHGSCDVYQHGRQARLQAGELVVLRARDPYRIECSRDHRTRVLYLPGTDLADQLAAQSATAYRGEQFQLLGNFITHLDHLGAGQHVSTLLTTACALLALTWPAAAGTHSGRSTALAWQARLRQHVHQHLADPGLGAQSIARHFGITPRYVQLLFAAAHTSLGAYVLEQRLQWVAERLRDPVAAPIGEIALEAGFSDVSHFCRCFRKRFGSSARAYRNGANAG</sequence>
<evidence type="ECO:0000313" key="5">
    <source>
        <dbReference type="EMBL" id="KLC01555.1"/>
    </source>
</evidence>
<keyword evidence="1" id="KW-0805">Transcription regulation</keyword>
<dbReference type="PRINTS" id="PR00032">
    <property type="entry name" value="HTHARAC"/>
</dbReference>
<protein>
    <submittedName>
        <fullName evidence="5">AraC family transcriptional regulator</fullName>
    </submittedName>
    <submittedName>
        <fullName evidence="6">Helix-turn-helix domain-containing protein</fullName>
    </submittedName>
</protein>
<dbReference type="AlphaFoldDB" id="A0A0G8X7M7"/>
<dbReference type="PROSITE" id="PS01124">
    <property type="entry name" value="HTH_ARAC_FAMILY_2"/>
    <property type="match status" value="1"/>
</dbReference>
<evidence type="ECO:0000313" key="10">
    <source>
        <dbReference type="Proteomes" id="UP000471082"/>
    </source>
</evidence>
<dbReference type="EMBL" id="JAAGYU010000021">
    <property type="protein sequence ID" value="NEL75957.1"/>
    <property type="molecule type" value="Genomic_DNA"/>
</dbReference>
<comment type="caution">
    <text evidence="6">The sequence shown here is derived from an EMBL/GenBank/DDBJ whole genome shotgun (WGS) entry which is preliminary data.</text>
</comment>
<dbReference type="GeneID" id="61779142"/>
<organism evidence="6 10">
    <name type="scientific">Xanthomonas perforans</name>
    <dbReference type="NCBI Taxonomy" id="442694"/>
    <lineage>
        <taxon>Bacteria</taxon>
        <taxon>Pseudomonadati</taxon>
        <taxon>Pseudomonadota</taxon>
        <taxon>Gammaproteobacteria</taxon>
        <taxon>Lysobacterales</taxon>
        <taxon>Lysobacteraceae</taxon>
        <taxon>Xanthomonas</taxon>
    </lineage>
</organism>
<dbReference type="KEGG" id="xpe:BJD13_05035"/>
<dbReference type="InterPro" id="IPR020449">
    <property type="entry name" value="Tscrpt_reg_AraC-type_HTH"/>
</dbReference>
<evidence type="ECO:0000313" key="7">
    <source>
        <dbReference type="EMBL" id="RXD51885.1"/>
    </source>
</evidence>
<feature type="domain" description="HTH araC/xylS-type" evidence="4">
    <location>
        <begin position="200"/>
        <end position="299"/>
    </location>
</feature>
<dbReference type="SMART" id="SM00342">
    <property type="entry name" value="HTH_ARAC"/>
    <property type="match status" value="1"/>
</dbReference>
<dbReference type="Proteomes" id="UP000289372">
    <property type="component" value="Unassembled WGS sequence"/>
</dbReference>
<dbReference type="InterPro" id="IPR050204">
    <property type="entry name" value="AraC_XylS_family_regulators"/>
</dbReference>